<evidence type="ECO:0000256" key="1">
    <source>
        <dbReference type="SAM" id="MobiDB-lite"/>
    </source>
</evidence>
<name>A0A7S9PTE0_EPIFF</name>
<accession>A0A7S9PTE0</accession>
<dbReference type="NCBIfam" id="TIGR01571">
    <property type="entry name" value="A_thal_Cys_rich"/>
    <property type="match status" value="1"/>
</dbReference>
<evidence type="ECO:0008006" key="4">
    <source>
        <dbReference type="Google" id="ProtNLM"/>
    </source>
</evidence>
<reference evidence="2 3" key="1">
    <citation type="journal article" date="2018" name="PLoS Genet.">
        <title>Repeat elements organise 3D genome structure and mediate transcription in the filamentous fungus Epichloe festucae.</title>
        <authorList>
            <person name="Winter D.J."/>
            <person name="Ganley A.R.D."/>
            <person name="Young C.A."/>
            <person name="Liachko I."/>
            <person name="Schardl C.L."/>
            <person name="Dupont P.Y."/>
            <person name="Berry D."/>
            <person name="Ram A."/>
            <person name="Scott B."/>
            <person name="Cox M.P."/>
        </authorList>
    </citation>
    <scope>NUCLEOTIDE SEQUENCE [LARGE SCALE GENOMIC DNA]</scope>
    <source>
        <strain evidence="2 3">Fl1</strain>
    </source>
</reference>
<dbReference type="PANTHER" id="PTHR15907">
    <property type="entry name" value="DUF614 FAMILY PROTEIN-RELATED"/>
    <property type="match status" value="1"/>
</dbReference>
<dbReference type="AlphaFoldDB" id="A0A7S9PTE0"/>
<sequence>MAAPPESMTPVAATTQQALPNKNSPVDQQDLDDWKHRFSQVVSRPGEVVKSRSPEGSQPWQAGFFDCFNPIDTCLMTYCLPCITFGRTHHRIRKDGTLKGYEPINTSCLLFCGAGCVGLHWIPLAMQRMNIREKYNLQGSCLEDLVLSCCCHCCTMVQSDKEAGHREELLRSGGGVQQQYRANTDEMRYPPKSG</sequence>
<feature type="region of interest" description="Disordered" evidence="1">
    <location>
        <begin position="1"/>
        <end position="30"/>
    </location>
</feature>
<dbReference type="Pfam" id="PF04749">
    <property type="entry name" value="PLAC8"/>
    <property type="match status" value="1"/>
</dbReference>
<gene>
    <name evidence="2" type="ORF">C2857_000739</name>
</gene>
<dbReference type="EMBL" id="CP031386">
    <property type="protein sequence ID" value="QPG95454.1"/>
    <property type="molecule type" value="Genomic_DNA"/>
</dbReference>
<protein>
    <recommendedName>
        <fullName evidence="4">PLAC8 family protein</fullName>
    </recommendedName>
</protein>
<feature type="compositionally biased region" description="Basic and acidic residues" evidence="1">
    <location>
        <begin position="183"/>
        <end position="194"/>
    </location>
</feature>
<organism evidence="2 3">
    <name type="scientific">Epichloe festucae (strain Fl1)</name>
    <dbReference type="NCBI Taxonomy" id="877507"/>
    <lineage>
        <taxon>Eukaryota</taxon>
        <taxon>Fungi</taxon>
        <taxon>Dikarya</taxon>
        <taxon>Ascomycota</taxon>
        <taxon>Pezizomycotina</taxon>
        <taxon>Sordariomycetes</taxon>
        <taxon>Hypocreomycetidae</taxon>
        <taxon>Hypocreales</taxon>
        <taxon>Clavicipitaceae</taxon>
        <taxon>Epichloe</taxon>
    </lineage>
</organism>
<dbReference type="OrthoDB" id="1045822at2759"/>
<feature type="region of interest" description="Disordered" evidence="1">
    <location>
        <begin position="170"/>
        <end position="194"/>
    </location>
</feature>
<dbReference type="InterPro" id="IPR006461">
    <property type="entry name" value="PLAC_motif_containing"/>
</dbReference>
<proteinExistence type="predicted"/>
<feature type="compositionally biased region" description="Polar residues" evidence="1">
    <location>
        <begin position="12"/>
        <end position="27"/>
    </location>
</feature>
<keyword evidence="3" id="KW-1185">Reference proteome</keyword>
<evidence type="ECO:0000313" key="3">
    <source>
        <dbReference type="Proteomes" id="UP000594364"/>
    </source>
</evidence>
<evidence type="ECO:0000313" key="2">
    <source>
        <dbReference type="EMBL" id="QPG95454.1"/>
    </source>
</evidence>
<dbReference type="Proteomes" id="UP000594364">
    <property type="component" value="Chromosome 2"/>
</dbReference>